<dbReference type="GeneID" id="17284005"/>
<feature type="chain" id="PRO_5044053666" description="SAM-dependent MTase RsmB/NOP-type domain-containing protein" evidence="6">
    <location>
        <begin position="20"/>
        <end position="490"/>
    </location>
</feature>
<evidence type="ECO:0000313" key="9">
    <source>
        <dbReference type="Proteomes" id="UP000013827"/>
    </source>
</evidence>
<reference evidence="8" key="2">
    <citation type="submission" date="2024-10" db="UniProtKB">
        <authorList>
            <consortium name="EnsemblProtists"/>
        </authorList>
    </citation>
    <scope>IDENTIFICATION</scope>
</reference>
<dbReference type="Pfam" id="PF01189">
    <property type="entry name" value="Methyltr_RsmB-F"/>
    <property type="match status" value="1"/>
</dbReference>
<feature type="binding site" evidence="5">
    <location>
        <position position="370"/>
    </location>
    <ligand>
        <name>S-adenosyl-L-methionine</name>
        <dbReference type="ChEBI" id="CHEBI:59789"/>
    </ligand>
</feature>
<dbReference type="PANTHER" id="PTHR22807:SF53">
    <property type="entry name" value="RIBOSOMAL RNA SMALL SUBUNIT METHYLTRANSFERASE B-RELATED"/>
    <property type="match status" value="1"/>
</dbReference>
<dbReference type="Pfam" id="PF22458">
    <property type="entry name" value="RsmF-B_ferredox"/>
    <property type="match status" value="1"/>
</dbReference>
<dbReference type="Pfam" id="PF01029">
    <property type="entry name" value="NusB"/>
    <property type="match status" value="1"/>
</dbReference>
<evidence type="ECO:0000256" key="6">
    <source>
        <dbReference type="SAM" id="SignalP"/>
    </source>
</evidence>
<feature type="binding site" evidence="5">
    <location>
        <position position="315"/>
    </location>
    <ligand>
        <name>S-adenosyl-L-methionine</name>
        <dbReference type="ChEBI" id="CHEBI:59789"/>
    </ligand>
</feature>
<dbReference type="GO" id="GO:0003723">
    <property type="term" value="F:RNA binding"/>
    <property type="evidence" value="ECO:0007669"/>
    <property type="project" value="UniProtKB-UniRule"/>
</dbReference>
<dbReference type="PRINTS" id="PR02008">
    <property type="entry name" value="RCMTFAMILY"/>
</dbReference>
<dbReference type="InterPro" id="IPR023267">
    <property type="entry name" value="RCMT"/>
</dbReference>
<keyword evidence="3 5" id="KW-0949">S-adenosyl-L-methionine</keyword>
<evidence type="ECO:0000256" key="5">
    <source>
        <dbReference type="PROSITE-ProRule" id="PRU01023"/>
    </source>
</evidence>
<proteinExistence type="inferred from homology"/>
<dbReference type="eggNOG" id="KOG1122">
    <property type="taxonomic scope" value="Eukaryota"/>
</dbReference>
<keyword evidence="9" id="KW-1185">Reference proteome</keyword>
<organism evidence="8 9">
    <name type="scientific">Emiliania huxleyi (strain CCMP1516)</name>
    <dbReference type="NCBI Taxonomy" id="280463"/>
    <lineage>
        <taxon>Eukaryota</taxon>
        <taxon>Haptista</taxon>
        <taxon>Haptophyta</taxon>
        <taxon>Prymnesiophyceae</taxon>
        <taxon>Isochrysidales</taxon>
        <taxon>Noelaerhabdaceae</taxon>
        <taxon>Emiliania</taxon>
    </lineage>
</organism>
<dbReference type="Proteomes" id="UP000013827">
    <property type="component" value="Unassembled WGS sequence"/>
</dbReference>
<dbReference type="PROSITE" id="PS51686">
    <property type="entry name" value="SAM_MT_RSMB_NOP"/>
    <property type="match status" value="1"/>
</dbReference>
<dbReference type="InterPro" id="IPR029063">
    <property type="entry name" value="SAM-dependent_MTases_sf"/>
</dbReference>
<evidence type="ECO:0000259" key="7">
    <source>
        <dbReference type="PROSITE" id="PS51686"/>
    </source>
</evidence>
<keyword evidence="6" id="KW-0732">Signal</keyword>
<dbReference type="GO" id="GO:0001510">
    <property type="term" value="P:RNA methylation"/>
    <property type="evidence" value="ECO:0007669"/>
    <property type="project" value="InterPro"/>
</dbReference>
<dbReference type="PaxDb" id="2903-EOD36193"/>
<evidence type="ECO:0000256" key="4">
    <source>
        <dbReference type="ARBA" id="ARBA00022884"/>
    </source>
</evidence>
<dbReference type="InterPro" id="IPR054728">
    <property type="entry name" value="RsmB-like_ferredoxin"/>
</dbReference>
<accession>A0A0D3KKA8</accession>
<keyword evidence="1 5" id="KW-0489">Methyltransferase</keyword>
<dbReference type="GO" id="GO:0008173">
    <property type="term" value="F:RNA methyltransferase activity"/>
    <property type="evidence" value="ECO:0007669"/>
    <property type="project" value="InterPro"/>
</dbReference>
<reference evidence="9" key="1">
    <citation type="journal article" date="2013" name="Nature">
        <title>Pan genome of the phytoplankton Emiliania underpins its global distribution.</title>
        <authorList>
            <person name="Read B.A."/>
            <person name="Kegel J."/>
            <person name="Klute M.J."/>
            <person name="Kuo A."/>
            <person name="Lefebvre S.C."/>
            <person name="Maumus F."/>
            <person name="Mayer C."/>
            <person name="Miller J."/>
            <person name="Monier A."/>
            <person name="Salamov A."/>
            <person name="Young J."/>
            <person name="Aguilar M."/>
            <person name="Claverie J.M."/>
            <person name="Frickenhaus S."/>
            <person name="Gonzalez K."/>
            <person name="Herman E.K."/>
            <person name="Lin Y.C."/>
            <person name="Napier J."/>
            <person name="Ogata H."/>
            <person name="Sarno A.F."/>
            <person name="Shmutz J."/>
            <person name="Schroeder D."/>
            <person name="de Vargas C."/>
            <person name="Verret F."/>
            <person name="von Dassow P."/>
            <person name="Valentin K."/>
            <person name="Van de Peer Y."/>
            <person name="Wheeler G."/>
            <person name="Dacks J.B."/>
            <person name="Delwiche C.F."/>
            <person name="Dyhrman S.T."/>
            <person name="Glockner G."/>
            <person name="John U."/>
            <person name="Richards T."/>
            <person name="Worden A.Z."/>
            <person name="Zhang X."/>
            <person name="Grigoriev I.V."/>
            <person name="Allen A.E."/>
            <person name="Bidle K."/>
            <person name="Borodovsky M."/>
            <person name="Bowler C."/>
            <person name="Brownlee C."/>
            <person name="Cock J.M."/>
            <person name="Elias M."/>
            <person name="Gladyshev V.N."/>
            <person name="Groth M."/>
            <person name="Guda C."/>
            <person name="Hadaegh A."/>
            <person name="Iglesias-Rodriguez M.D."/>
            <person name="Jenkins J."/>
            <person name="Jones B.M."/>
            <person name="Lawson T."/>
            <person name="Leese F."/>
            <person name="Lindquist E."/>
            <person name="Lobanov A."/>
            <person name="Lomsadze A."/>
            <person name="Malik S.B."/>
            <person name="Marsh M.E."/>
            <person name="Mackinder L."/>
            <person name="Mock T."/>
            <person name="Mueller-Roeber B."/>
            <person name="Pagarete A."/>
            <person name="Parker M."/>
            <person name="Probert I."/>
            <person name="Quesneville H."/>
            <person name="Raines C."/>
            <person name="Rensing S.A."/>
            <person name="Riano-Pachon D.M."/>
            <person name="Richier S."/>
            <person name="Rokitta S."/>
            <person name="Shiraiwa Y."/>
            <person name="Soanes D.M."/>
            <person name="van der Giezen M."/>
            <person name="Wahlund T.M."/>
            <person name="Williams B."/>
            <person name="Wilson W."/>
            <person name="Wolfe G."/>
            <person name="Wurch L.L."/>
        </authorList>
    </citation>
    <scope>NUCLEOTIDE SEQUENCE</scope>
</reference>
<dbReference type="OMA" id="RVNRQHH"/>
<dbReference type="GeneID" id="17281464"/>
<feature type="active site" description="Nucleophile" evidence="5">
    <location>
        <position position="422"/>
    </location>
</feature>
<dbReference type="PANTHER" id="PTHR22807">
    <property type="entry name" value="NOP2 YEAST -RELATED NOL1/NOP2/FMU SUN DOMAIN-CONTAINING"/>
    <property type="match status" value="1"/>
</dbReference>
<feature type="domain" description="SAM-dependent MTase RsmB/NOP-type" evidence="7">
    <location>
        <begin position="200"/>
        <end position="489"/>
    </location>
</feature>
<dbReference type="Gene3D" id="1.10.940.10">
    <property type="entry name" value="NusB-like"/>
    <property type="match status" value="1"/>
</dbReference>
<dbReference type="KEGG" id="ehx:EMIHUDRAFT_110431"/>
<evidence type="ECO:0000313" key="8">
    <source>
        <dbReference type="EnsemblProtists" id="EOD36193"/>
    </source>
</evidence>
<name>A0A0D3KKA8_EMIH1</name>
<comment type="similarity">
    <text evidence="5">Belongs to the class I-like SAM-binding methyltransferase superfamily. RsmB/NOP family.</text>
</comment>
<dbReference type="RefSeq" id="XP_005788622.1">
    <property type="nucleotide sequence ID" value="XM_005788565.1"/>
</dbReference>
<keyword evidence="4 5" id="KW-0694">RNA-binding</keyword>
<evidence type="ECO:0000256" key="1">
    <source>
        <dbReference type="ARBA" id="ARBA00022603"/>
    </source>
</evidence>
<sequence length="490" mass="50482">MLAVLPALAGLAVTAPTSSRGVAHRVLLRCARDGAFADRALSSAIEGAGGLSGGDRALATELVYGVLRHTRSLDHSLAQLATLNRTALPTAVALRIGAYELLHLSTPDHAAVDEAVSLIGAKAQRRFVNGVLRNLARGRGRLVSPDADPRLGARAALAVRTSTPEWLLDDVARALRGDEAAALEEEGGEAAAAEAEVVAWAEASQRAPRLALRVNEARCTADAALSALVGAGVDATLHPAAPGCLLVRGGGAPHRLPGFAEGHWTVQDAAAALIGALAAPAAGGAVVLELCAAPGGKTTHLASLLGEGGVVVAVELHSRKLRLIEESSARLGVAAAVRPVAADATDVPALRAALAAHAGGAQAADCVLVDAPCSGMGTLRRNPEHRAKGRAQLAALPALQGRLLDAASACVRVGGVVTYSVCTPRAEEGDDVLAAFLQRHAGRFELERIEAAALRPFAAPRERWGGDVLQTWTHRHELDSHYAARMRRVA</sequence>
<dbReference type="InterPro" id="IPR035926">
    <property type="entry name" value="NusB-like_sf"/>
</dbReference>
<protein>
    <recommendedName>
        <fullName evidence="7">SAM-dependent MTase RsmB/NOP-type domain-containing protein</fullName>
    </recommendedName>
</protein>
<keyword evidence="2 5" id="KW-0808">Transferase</keyword>
<evidence type="ECO:0000256" key="2">
    <source>
        <dbReference type="ARBA" id="ARBA00022679"/>
    </source>
</evidence>
<feature type="binding site" evidence="5">
    <location>
        <begin position="291"/>
        <end position="297"/>
    </location>
    <ligand>
        <name>S-adenosyl-L-methionine</name>
        <dbReference type="ChEBI" id="CHEBI:59789"/>
    </ligand>
</feature>
<dbReference type="AlphaFoldDB" id="A0A0D3KKA8"/>
<dbReference type="Gene3D" id="3.40.50.150">
    <property type="entry name" value="Vaccinia Virus protein VP39"/>
    <property type="match status" value="1"/>
</dbReference>
<dbReference type="GO" id="GO:0006355">
    <property type="term" value="P:regulation of DNA-templated transcription"/>
    <property type="evidence" value="ECO:0007669"/>
    <property type="project" value="InterPro"/>
</dbReference>
<dbReference type="EnsemblProtists" id="EOD38735">
    <property type="protein sequence ID" value="EOD38735"/>
    <property type="gene ID" value="EMIHUDRAFT_109165"/>
</dbReference>
<feature type="signal peptide" evidence="6">
    <location>
        <begin position="1"/>
        <end position="19"/>
    </location>
</feature>
<dbReference type="SUPFAM" id="SSF48013">
    <property type="entry name" value="NusB-like"/>
    <property type="match status" value="1"/>
</dbReference>
<dbReference type="KEGG" id="ehx:EMIHUDRAFT_109165"/>
<dbReference type="InterPro" id="IPR006027">
    <property type="entry name" value="NusB_RsmB_TIM44"/>
</dbReference>
<dbReference type="HOGENOM" id="CLU_005316_0_1_1"/>
<dbReference type="SUPFAM" id="SSF53335">
    <property type="entry name" value="S-adenosyl-L-methionine-dependent methyltransferases"/>
    <property type="match status" value="1"/>
</dbReference>
<dbReference type="InterPro" id="IPR049560">
    <property type="entry name" value="MeTrfase_RsmB-F_NOP2_cat"/>
</dbReference>
<dbReference type="EnsemblProtists" id="EOD36193">
    <property type="protein sequence ID" value="EOD36193"/>
    <property type="gene ID" value="EMIHUDRAFT_110431"/>
</dbReference>
<evidence type="ECO:0000256" key="3">
    <source>
        <dbReference type="ARBA" id="ARBA00022691"/>
    </source>
</evidence>
<feature type="binding site" evidence="5">
    <location>
        <position position="343"/>
    </location>
    <ligand>
        <name>S-adenosyl-L-methionine</name>
        <dbReference type="ChEBI" id="CHEBI:59789"/>
    </ligand>
</feature>
<dbReference type="RefSeq" id="XP_005791164.1">
    <property type="nucleotide sequence ID" value="XM_005791107.1"/>
</dbReference>
<dbReference type="STRING" id="2903.R1FI48"/>
<dbReference type="InterPro" id="IPR001678">
    <property type="entry name" value="MeTrfase_RsmB-F_NOP2_dom"/>
</dbReference>